<evidence type="ECO:0008006" key="2">
    <source>
        <dbReference type="Google" id="ProtNLM"/>
    </source>
</evidence>
<protein>
    <recommendedName>
        <fullName evidence="2">Outer membrane protein beta-barrel domain-containing protein</fullName>
    </recommendedName>
</protein>
<accession>A0A831LX25</accession>
<evidence type="ECO:0000313" key="1">
    <source>
        <dbReference type="EMBL" id="HDR52111.1"/>
    </source>
</evidence>
<gene>
    <name evidence="1" type="ORF">ENN90_10925</name>
</gene>
<dbReference type="AlphaFoldDB" id="A0A831LX25"/>
<dbReference type="EMBL" id="DSDK01000600">
    <property type="protein sequence ID" value="HDR52111.1"/>
    <property type="molecule type" value="Genomic_DNA"/>
</dbReference>
<organism evidence="1">
    <name type="scientific">Mariniphaga anaerophila</name>
    <dbReference type="NCBI Taxonomy" id="1484053"/>
    <lineage>
        <taxon>Bacteria</taxon>
        <taxon>Pseudomonadati</taxon>
        <taxon>Bacteroidota</taxon>
        <taxon>Bacteroidia</taxon>
        <taxon>Marinilabiliales</taxon>
        <taxon>Prolixibacteraceae</taxon>
        <taxon>Mariniphaga</taxon>
    </lineage>
</organism>
<sequence>MQKIIITIITIFFGYNLLFAQDEQEMQRFKVGLTGGLSVYFVSELKDINTQVINASPFNLQTVNNFPPTIFYGGFILNRMGKRIYFGPSYSFYTTGSRLGIKDYSGSYRFDQILSAHSPGGQFEILLFTKNKINIYFEPTAGAHFATWKMDELLKVGDEKVSDEQKLKAVKPFIYPAFKIAVPVYSHLQVALKAGYSFDLAGKYKTGNMKSDIKAPFSGPRISVVLEDGFF</sequence>
<name>A0A831LX25_9BACT</name>
<comment type="caution">
    <text evidence="1">The sequence shown here is derived from an EMBL/GenBank/DDBJ whole genome shotgun (WGS) entry which is preliminary data.</text>
</comment>
<proteinExistence type="predicted"/>
<reference evidence="1" key="1">
    <citation type="journal article" date="2020" name="mSystems">
        <title>Genome- and Community-Level Interaction Insights into Carbon Utilization and Element Cycling Functions of Hydrothermarchaeota in Hydrothermal Sediment.</title>
        <authorList>
            <person name="Zhou Z."/>
            <person name="Liu Y."/>
            <person name="Xu W."/>
            <person name="Pan J."/>
            <person name="Luo Z.H."/>
            <person name="Li M."/>
        </authorList>
    </citation>
    <scope>NUCLEOTIDE SEQUENCE [LARGE SCALE GENOMIC DNA]</scope>
    <source>
        <strain evidence="1">SpSt-1217</strain>
    </source>
</reference>
<dbReference type="Proteomes" id="UP000886047">
    <property type="component" value="Unassembled WGS sequence"/>
</dbReference>